<dbReference type="Pfam" id="PF25342">
    <property type="entry name" value="GT_PLOD"/>
    <property type="match status" value="1"/>
</dbReference>
<keyword evidence="1" id="KW-1133">Transmembrane helix</keyword>
<keyword evidence="1" id="KW-0812">Transmembrane</keyword>
<organism evidence="3">
    <name type="scientific">Chromera velia CCMP2878</name>
    <dbReference type="NCBI Taxonomy" id="1169474"/>
    <lineage>
        <taxon>Eukaryota</taxon>
        <taxon>Sar</taxon>
        <taxon>Alveolata</taxon>
        <taxon>Colpodellida</taxon>
        <taxon>Chromeraceae</taxon>
        <taxon>Chromera</taxon>
    </lineage>
</organism>
<dbReference type="InterPro" id="IPR057589">
    <property type="entry name" value="GT_PLOD"/>
</dbReference>
<dbReference type="PhylomeDB" id="A0A0G4FVR2"/>
<evidence type="ECO:0000256" key="1">
    <source>
        <dbReference type="SAM" id="Phobius"/>
    </source>
</evidence>
<evidence type="ECO:0000313" key="3">
    <source>
        <dbReference type="EMBL" id="CEM18831.1"/>
    </source>
</evidence>
<dbReference type="CDD" id="cd22997">
    <property type="entry name" value="GT_LH"/>
    <property type="match status" value="1"/>
</dbReference>
<gene>
    <name evidence="3" type="ORF">Cvel_18930</name>
</gene>
<proteinExistence type="predicted"/>
<sequence>MGGFRIISVATHEERMFHIFKESCEKNGVDLHLLGFGKKWGGFSWRFGLVLEHLQTCEDDELVLVTDAFDTVVLKGPEEFEKRFKSYQTDKVFCLEGQADDYVWIARYYNSRVFGPPPVVNGGTYMGYAKALREFISSLDYRNSEDDQRLLTQRARKGDMVLDTDRRLFFMHGLGRQRDRMNYIPDTCLVSFPGSGETEELLKGLGYTYKSEPAIMSLKLTLKRILHYGPFFWREAAVLVGAALTVAVVIVCCV</sequence>
<accession>A0A0G4FVR2</accession>
<reference evidence="3" key="1">
    <citation type="submission" date="2014-11" db="EMBL/GenBank/DDBJ databases">
        <authorList>
            <person name="Otto D Thomas"/>
            <person name="Naeem Raeece"/>
        </authorList>
    </citation>
    <scope>NUCLEOTIDE SEQUENCE</scope>
</reference>
<protein>
    <recommendedName>
        <fullName evidence="2">PLOD1-3-like GT domain-containing protein</fullName>
    </recommendedName>
</protein>
<dbReference type="VEuPathDB" id="CryptoDB:Cvel_18930"/>
<feature type="domain" description="PLOD1-3-like GT" evidence="2">
    <location>
        <begin position="5"/>
        <end position="169"/>
    </location>
</feature>
<dbReference type="AlphaFoldDB" id="A0A0G4FVR2"/>
<keyword evidence="1" id="KW-0472">Membrane</keyword>
<feature type="transmembrane region" description="Helical" evidence="1">
    <location>
        <begin position="231"/>
        <end position="253"/>
    </location>
</feature>
<name>A0A0G4FVR2_9ALVE</name>
<dbReference type="EMBL" id="CDMZ01000658">
    <property type="protein sequence ID" value="CEM18831.1"/>
    <property type="molecule type" value="Genomic_DNA"/>
</dbReference>
<evidence type="ECO:0000259" key="2">
    <source>
        <dbReference type="Pfam" id="PF25342"/>
    </source>
</evidence>